<name>A0A8S9SSB1_BRACR</name>
<evidence type="ECO:0000256" key="1">
    <source>
        <dbReference type="SAM" id="MobiDB-lite"/>
    </source>
</evidence>
<evidence type="ECO:0000313" key="2">
    <source>
        <dbReference type="EMBL" id="KAF3603648.1"/>
    </source>
</evidence>
<feature type="compositionally biased region" description="Basic residues" evidence="1">
    <location>
        <begin position="172"/>
        <end position="181"/>
    </location>
</feature>
<protein>
    <submittedName>
        <fullName evidence="2">Uncharacterized protein</fullName>
    </submittedName>
</protein>
<dbReference type="EMBL" id="QGKX02000004">
    <property type="protein sequence ID" value="KAF3603648.1"/>
    <property type="molecule type" value="Genomic_DNA"/>
</dbReference>
<dbReference type="AlphaFoldDB" id="A0A8S9SSB1"/>
<dbReference type="Proteomes" id="UP000712600">
    <property type="component" value="Unassembled WGS sequence"/>
</dbReference>
<accession>A0A8S9SSB1</accession>
<gene>
    <name evidence="2" type="ORF">F2Q69_00036407</name>
</gene>
<comment type="caution">
    <text evidence="2">The sequence shown here is derived from an EMBL/GenBank/DDBJ whole genome shotgun (WGS) entry which is preliminary data.</text>
</comment>
<feature type="region of interest" description="Disordered" evidence="1">
    <location>
        <begin position="104"/>
        <end position="240"/>
    </location>
</feature>
<organism evidence="2 3">
    <name type="scientific">Brassica cretica</name>
    <name type="common">Mustard</name>
    <dbReference type="NCBI Taxonomy" id="69181"/>
    <lineage>
        <taxon>Eukaryota</taxon>
        <taxon>Viridiplantae</taxon>
        <taxon>Streptophyta</taxon>
        <taxon>Embryophyta</taxon>
        <taxon>Tracheophyta</taxon>
        <taxon>Spermatophyta</taxon>
        <taxon>Magnoliopsida</taxon>
        <taxon>eudicotyledons</taxon>
        <taxon>Gunneridae</taxon>
        <taxon>Pentapetalae</taxon>
        <taxon>rosids</taxon>
        <taxon>malvids</taxon>
        <taxon>Brassicales</taxon>
        <taxon>Brassicaceae</taxon>
        <taxon>Brassiceae</taxon>
        <taxon>Brassica</taxon>
    </lineage>
</organism>
<feature type="compositionally biased region" description="Basic residues" evidence="1">
    <location>
        <begin position="209"/>
        <end position="218"/>
    </location>
</feature>
<evidence type="ECO:0000313" key="3">
    <source>
        <dbReference type="Proteomes" id="UP000712600"/>
    </source>
</evidence>
<reference evidence="2" key="1">
    <citation type="submission" date="2019-12" db="EMBL/GenBank/DDBJ databases">
        <title>Genome sequencing and annotation of Brassica cretica.</title>
        <authorList>
            <person name="Studholme D.J."/>
            <person name="Sarris P."/>
        </authorList>
    </citation>
    <scope>NUCLEOTIDE SEQUENCE</scope>
    <source>
        <strain evidence="2">PFS-109/04</strain>
        <tissue evidence="2">Leaf</tissue>
    </source>
</reference>
<sequence length="240" mass="26761">MPEIKPVSSSGSTLHYMHLSRSTIFDRILWLVVAYSCNWMDAGVGAEASLNRNLEAGVLPEAWMIFPNQFAPCFSISSPNSGNNLCTQVNRSFSFSAGFPRGRKSLYKDRPPRPRARTVSTRVTWPMEEDDPHRGHLAHGRGRPALRSPRAWARTTRAEVTSPVGEDDPRRGHLARGRGRPAPRSPRPWARTTRAEVTSPVGEDDPRRGHLARGRGRPAPRSPRPWAMTDLPSRNRASSS</sequence>
<proteinExistence type="predicted"/>
<feature type="compositionally biased region" description="Basic residues" evidence="1">
    <location>
        <begin position="135"/>
        <end position="144"/>
    </location>
</feature>